<feature type="region of interest" description="Disordered" evidence="1">
    <location>
        <begin position="75"/>
        <end position="96"/>
    </location>
</feature>
<dbReference type="AlphaFoldDB" id="C9ST69"/>
<organism evidence="3">
    <name type="scientific">Verticillium alfalfae (strain VaMs.102 / ATCC MYA-4576 / FGSC 10136)</name>
    <name type="common">Verticillium wilt of alfalfa</name>
    <name type="synonym">Verticillium albo-atrum</name>
    <dbReference type="NCBI Taxonomy" id="526221"/>
    <lineage>
        <taxon>Eukaryota</taxon>
        <taxon>Fungi</taxon>
        <taxon>Dikarya</taxon>
        <taxon>Ascomycota</taxon>
        <taxon>Pezizomycotina</taxon>
        <taxon>Sordariomycetes</taxon>
        <taxon>Hypocreomycetidae</taxon>
        <taxon>Glomerellales</taxon>
        <taxon>Plectosphaerellaceae</taxon>
        <taxon>Verticillium</taxon>
    </lineage>
</organism>
<reference evidence="3" key="1">
    <citation type="journal article" date="2011" name="PLoS Pathog.">
        <title>Comparative genomics yields insights into niche adaptation of plant vascular wilt pathogens.</title>
        <authorList>
            <person name="Klosterman S.J."/>
            <person name="Subbarao K.V."/>
            <person name="Kang S."/>
            <person name="Veronese P."/>
            <person name="Gold S.E."/>
            <person name="Thomma B.P.H.J."/>
            <person name="Chen Z."/>
            <person name="Henrissat B."/>
            <person name="Lee Y.-H."/>
            <person name="Park J."/>
            <person name="Garcia-Pedrajas M.D."/>
            <person name="Barbara D.J."/>
            <person name="Anchieta A."/>
            <person name="de Jonge R."/>
            <person name="Santhanam P."/>
            <person name="Maruthachalam K."/>
            <person name="Atallah Z."/>
            <person name="Amyotte S.G."/>
            <person name="Paz Z."/>
            <person name="Inderbitzin P."/>
            <person name="Hayes R.J."/>
            <person name="Heiman D.I."/>
            <person name="Young S."/>
            <person name="Zeng Q."/>
            <person name="Engels R."/>
            <person name="Galagan J."/>
            <person name="Cuomo C.A."/>
            <person name="Dobinson K.F."/>
            <person name="Ma L.-J."/>
        </authorList>
    </citation>
    <scope>NUCLEOTIDE SEQUENCE [LARGE SCALE GENOMIC DNA]</scope>
    <source>
        <strain evidence="3">VaMs.102 / ATCC MYA-4576 / FGSC 10136</strain>
    </source>
</reference>
<dbReference type="HOGENOM" id="CLU_2361333_0_0_1"/>
<dbReference type="eggNOG" id="KOG4756">
    <property type="taxonomic scope" value="Eukaryota"/>
</dbReference>
<dbReference type="GeneID" id="9529813"/>
<accession>C9ST69</accession>
<evidence type="ECO:0000313" key="2">
    <source>
        <dbReference type="EMBL" id="EEY21984.1"/>
    </source>
</evidence>
<dbReference type="Proteomes" id="UP000008698">
    <property type="component" value="Unassembled WGS sequence"/>
</dbReference>
<keyword evidence="3" id="KW-1185">Reference proteome</keyword>
<dbReference type="EMBL" id="DS985224">
    <property type="protein sequence ID" value="EEY21984.1"/>
    <property type="molecule type" value="Genomic_DNA"/>
</dbReference>
<gene>
    <name evidence="2" type="ORF">VDBG_08094</name>
</gene>
<protein>
    <submittedName>
        <fullName evidence="2">Uncharacterized protein</fullName>
    </submittedName>
</protein>
<evidence type="ECO:0000256" key="1">
    <source>
        <dbReference type="SAM" id="MobiDB-lite"/>
    </source>
</evidence>
<sequence length="96" mass="10655">MQPTASLRVLGYRHLRLTTKDVNKGFYKGNRTGSMGSHTPLRRLQDRLGPRSRTFAVPESLSSRLQVRLAPFLPLLPAHPPREPRTGAGGPVCARK</sequence>
<dbReference type="STRING" id="526221.C9ST69"/>
<proteinExistence type="predicted"/>
<name>C9ST69_VERA1</name>
<dbReference type="RefSeq" id="XP_003001835.1">
    <property type="nucleotide sequence ID" value="XM_003001789.1"/>
</dbReference>
<dbReference type="OrthoDB" id="408933at2759"/>
<dbReference type="KEGG" id="val:VDBG_08094"/>
<evidence type="ECO:0000313" key="3">
    <source>
        <dbReference type="Proteomes" id="UP000008698"/>
    </source>
</evidence>